<dbReference type="OrthoDB" id="5384553at2759"/>
<dbReference type="Pfam" id="PF01734">
    <property type="entry name" value="Patatin"/>
    <property type="match status" value="1"/>
</dbReference>
<dbReference type="InterPro" id="IPR002641">
    <property type="entry name" value="PNPLA_dom"/>
</dbReference>
<feature type="short sequence motif" description="GXSXG" evidence="2">
    <location>
        <begin position="452"/>
        <end position="456"/>
    </location>
</feature>
<dbReference type="GO" id="GO:0046486">
    <property type="term" value="P:glycerolipid metabolic process"/>
    <property type="evidence" value="ECO:0007669"/>
    <property type="project" value="UniProtKB-ARBA"/>
</dbReference>
<dbReference type="Gene3D" id="3.40.1090.10">
    <property type="entry name" value="Cytosolic phospholipase A2 catalytic domain"/>
    <property type="match status" value="1"/>
</dbReference>
<reference evidence="4" key="1">
    <citation type="submission" date="2019-07" db="EMBL/GenBank/DDBJ databases">
        <title>Hyphodiscus hymeniophilus genome sequencing and assembly.</title>
        <authorList>
            <person name="Kramer G."/>
            <person name="Nodwell J."/>
        </authorList>
    </citation>
    <scope>NUCLEOTIDE SEQUENCE</scope>
    <source>
        <strain evidence="4">ATCC 34498</strain>
    </source>
</reference>
<evidence type="ECO:0000256" key="1">
    <source>
        <dbReference type="ARBA" id="ARBA00023098"/>
    </source>
</evidence>
<keyword evidence="2" id="KW-0442">Lipid degradation</keyword>
<feature type="short sequence motif" description="GXGXXG" evidence="2">
    <location>
        <begin position="418"/>
        <end position="423"/>
    </location>
</feature>
<organism evidence="4 5">
    <name type="scientific">Hyphodiscus hymeniophilus</name>
    <dbReference type="NCBI Taxonomy" id="353542"/>
    <lineage>
        <taxon>Eukaryota</taxon>
        <taxon>Fungi</taxon>
        <taxon>Dikarya</taxon>
        <taxon>Ascomycota</taxon>
        <taxon>Pezizomycotina</taxon>
        <taxon>Leotiomycetes</taxon>
        <taxon>Helotiales</taxon>
        <taxon>Hyphodiscaceae</taxon>
        <taxon>Hyphodiscus</taxon>
    </lineage>
</organism>
<evidence type="ECO:0000259" key="3">
    <source>
        <dbReference type="PROSITE" id="PS51635"/>
    </source>
</evidence>
<dbReference type="EMBL" id="VNKQ01000008">
    <property type="protein sequence ID" value="KAG0649360.1"/>
    <property type="molecule type" value="Genomic_DNA"/>
</dbReference>
<dbReference type="PANTHER" id="PTHR24185:SF8">
    <property type="entry name" value="PNPLA DOMAIN-CONTAINING PROTEIN"/>
    <property type="match status" value="1"/>
</dbReference>
<dbReference type="CDD" id="cd07199">
    <property type="entry name" value="Pat17_PNPLA8_PNPLA9_like"/>
    <property type="match status" value="1"/>
</dbReference>
<feature type="active site" description="Proton acceptor" evidence="2">
    <location>
        <position position="613"/>
    </location>
</feature>
<dbReference type="GO" id="GO:0019369">
    <property type="term" value="P:arachidonate metabolic process"/>
    <property type="evidence" value="ECO:0007669"/>
    <property type="project" value="TreeGrafter"/>
</dbReference>
<name>A0A9P6VKM9_9HELO</name>
<feature type="short sequence motif" description="DGA/G" evidence="2">
    <location>
        <begin position="613"/>
        <end position="615"/>
    </location>
</feature>
<dbReference type="Proteomes" id="UP000785200">
    <property type="component" value="Unassembled WGS sequence"/>
</dbReference>
<dbReference type="AlphaFoldDB" id="A0A9P6VKM9"/>
<proteinExistence type="predicted"/>
<evidence type="ECO:0000313" key="5">
    <source>
        <dbReference type="Proteomes" id="UP000785200"/>
    </source>
</evidence>
<protein>
    <submittedName>
        <fullName evidence="4">Calcium-independent phospholipase A2-gamma</fullName>
    </submittedName>
</protein>
<comment type="caution">
    <text evidence="4">The sequence shown here is derived from an EMBL/GenBank/DDBJ whole genome shotgun (WGS) entry which is preliminary data.</text>
</comment>
<dbReference type="GO" id="GO:0016042">
    <property type="term" value="P:lipid catabolic process"/>
    <property type="evidence" value="ECO:0007669"/>
    <property type="project" value="UniProtKB-UniRule"/>
</dbReference>
<dbReference type="SUPFAM" id="SSF52151">
    <property type="entry name" value="FabD/lysophospholipase-like"/>
    <property type="match status" value="1"/>
</dbReference>
<keyword evidence="5" id="KW-1185">Reference proteome</keyword>
<dbReference type="GO" id="GO:0047499">
    <property type="term" value="F:calcium-independent phospholipase A2 activity"/>
    <property type="evidence" value="ECO:0007669"/>
    <property type="project" value="TreeGrafter"/>
</dbReference>
<evidence type="ECO:0000313" key="4">
    <source>
        <dbReference type="EMBL" id="KAG0649360.1"/>
    </source>
</evidence>
<dbReference type="InterPro" id="IPR016035">
    <property type="entry name" value="Acyl_Trfase/lysoPLipase"/>
</dbReference>
<keyword evidence="2" id="KW-0378">Hydrolase</keyword>
<dbReference type="GO" id="GO:0016020">
    <property type="term" value="C:membrane"/>
    <property type="evidence" value="ECO:0007669"/>
    <property type="project" value="TreeGrafter"/>
</dbReference>
<keyword evidence="1 2" id="KW-0443">Lipid metabolism</keyword>
<feature type="domain" description="PNPLA" evidence="3">
    <location>
        <begin position="414"/>
        <end position="627"/>
    </location>
</feature>
<accession>A0A9P6VKM9</accession>
<feature type="active site" description="Nucleophile" evidence="2">
    <location>
        <position position="454"/>
    </location>
</feature>
<dbReference type="PROSITE" id="PS51635">
    <property type="entry name" value="PNPLA"/>
    <property type="match status" value="1"/>
</dbReference>
<evidence type="ECO:0000256" key="2">
    <source>
        <dbReference type="PROSITE-ProRule" id="PRU01161"/>
    </source>
</evidence>
<dbReference type="PANTHER" id="PTHR24185">
    <property type="entry name" value="CALCIUM-INDEPENDENT PHOSPHOLIPASE A2-GAMMA"/>
    <property type="match status" value="1"/>
</dbReference>
<sequence length="722" mass="81908">MPRPESTWLTLRAGLKDMLLEEHHHPYSLFKFMRRPEQQTPQMIMLLSQSTKTWAMGLLRFGSRPYEILTGEVHLRLDDDTSRSDSPVLFADCELHNLSTVVKAESTRWLGDAVQRPLTWYHQTSNGLDPKSLAHLVYAKLLAPFSNIICFFAEDFGGQQALAEILVVWLVSFSNRSSDLAPPTYPRVIIMIRSDDSITFDEEAATRIFMKTLGAETETKNGVMTGELGDKLRKAKLDELLRQQFGGMRVVAFPGMDSTPREWRSLRARLLRESKEIQERRKENRVCFSAEHFKAFFHMATDHFCSTVVAPFSFVKASRTQNPVPAEFAFHIRRFTKRVNRKQLLNFAVPMIASAFMFDTYVSGIHQLWLAFEKSGLVYSTTLAAFHAYLEHQKTLWIATIHFASRARERVRAIIAEGGGIKGVIPLTFLRELQNQINLPILIHEHFDVAFGSSSGALIILGLFVNRWPVEECLKSFKTLSALAFKRGGCFGLPVMQIGASLRSFLEVIIAFVRDSRYSSTGITRALTSAFGDTSRLFDAPAGGAKIAVVATTTKDSATCIFTNYNGPGKRTADCGYRMIRPDSFEKEQLVWHAARASSAAPPYFQSFQGFQDGGLGGHNNPINLALWEQDYIWSRHRKQPDIVLSLGTGYKIDLETNEEKSAKSSFLRERCVPRLFRSFLNFFVGESRWQELQNNLPPQAIERYHRLNIGFNDEEPQLDDL</sequence>
<gene>
    <name evidence="4" type="ORF">D0Z07_4193</name>
</gene>